<gene>
    <name evidence="1" type="ORF">CGLO_00420</name>
</gene>
<accession>T0L368</accession>
<dbReference type="HOGENOM" id="CLU_3439466_0_0_1"/>
<reference evidence="2" key="1">
    <citation type="journal article" date="2013" name="Mol. Plant Microbe Interact.">
        <title>Global aspects of pacC regulation of pathogenicity genes in Colletotrichum gloeosporioides as revealed by transcriptome analysis.</title>
        <authorList>
            <person name="Alkan N."/>
            <person name="Meng X."/>
            <person name="Friedlander G."/>
            <person name="Reuveni E."/>
            <person name="Sukno S."/>
            <person name="Sherman A."/>
            <person name="Thon M."/>
            <person name="Fluhr R."/>
            <person name="Prusky D."/>
        </authorList>
    </citation>
    <scope>NUCLEOTIDE SEQUENCE [LARGE SCALE GENOMIC DNA]</scope>
    <source>
        <strain evidence="2">Cg-14</strain>
    </source>
</reference>
<proteinExistence type="predicted"/>
<protein>
    <submittedName>
        <fullName evidence="1">Uncharacterized protein</fullName>
    </submittedName>
</protein>
<dbReference type="EMBL" id="AMYD01000110">
    <property type="protein sequence ID" value="EQB59223.1"/>
    <property type="molecule type" value="Genomic_DNA"/>
</dbReference>
<name>T0L368_COLGC</name>
<sequence length="8" mass="951">MLLLVCLF</sequence>
<evidence type="ECO:0000313" key="2">
    <source>
        <dbReference type="Proteomes" id="UP000015530"/>
    </source>
</evidence>
<organism evidence="1 2">
    <name type="scientific">Colletotrichum gloeosporioides (strain Cg-14)</name>
    <name type="common">Anthracnose fungus</name>
    <name type="synonym">Glomerella cingulata</name>
    <dbReference type="NCBI Taxonomy" id="1237896"/>
    <lineage>
        <taxon>Eukaryota</taxon>
        <taxon>Fungi</taxon>
        <taxon>Dikarya</taxon>
        <taxon>Ascomycota</taxon>
        <taxon>Pezizomycotina</taxon>
        <taxon>Sordariomycetes</taxon>
        <taxon>Hypocreomycetidae</taxon>
        <taxon>Glomerellales</taxon>
        <taxon>Glomerellaceae</taxon>
        <taxon>Colletotrichum</taxon>
        <taxon>Colletotrichum gloeosporioides species complex</taxon>
    </lineage>
</organism>
<comment type="caution">
    <text evidence="1">The sequence shown here is derived from an EMBL/GenBank/DDBJ whole genome shotgun (WGS) entry which is preliminary data.</text>
</comment>
<evidence type="ECO:0000313" key="1">
    <source>
        <dbReference type="EMBL" id="EQB59223.1"/>
    </source>
</evidence>
<dbReference type="Proteomes" id="UP000015530">
    <property type="component" value="Unassembled WGS sequence"/>
</dbReference>